<comment type="caution">
    <text evidence="1">The sequence shown here is derived from an EMBL/GenBank/DDBJ whole genome shotgun (WGS) entry which is preliminary data.</text>
</comment>
<gene>
    <name evidence="1" type="ORF">HMPREF1991_01651</name>
</gene>
<dbReference type="EMBL" id="JNGW01000069">
    <property type="protein sequence ID" value="KDR52302.1"/>
    <property type="molecule type" value="Genomic_DNA"/>
</dbReference>
<dbReference type="AlphaFoldDB" id="A0A069QHY3"/>
<proteinExistence type="predicted"/>
<dbReference type="HOGENOM" id="CLU_200508_2_0_10"/>
<evidence type="ECO:0000313" key="2">
    <source>
        <dbReference type="Proteomes" id="UP000027442"/>
    </source>
</evidence>
<organism evidence="1 2">
    <name type="scientific">Hoylesella loescheii DSM 19665 = JCM 12249 = ATCC 15930</name>
    <dbReference type="NCBI Taxonomy" id="1122985"/>
    <lineage>
        <taxon>Bacteria</taxon>
        <taxon>Pseudomonadati</taxon>
        <taxon>Bacteroidota</taxon>
        <taxon>Bacteroidia</taxon>
        <taxon>Bacteroidales</taxon>
        <taxon>Prevotellaceae</taxon>
        <taxon>Hoylesella</taxon>
    </lineage>
</organism>
<sequence length="48" mass="5671">MTHLQKIREFGIKDVLYVNPRVALVGEFYIRFLSSFAQECIISYPEFT</sequence>
<accession>A0A069QHY3</accession>
<evidence type="ECO:0000313" key="1">
    <source>
        <dbReference type="EMBL" id="KDR52302.1"/>
    </source>
</evidence>
<reference evidence="1 2" key="1">
    <citation type="submission" date="2013-08" db="EMBL/GenBank/DDBJ databases">
        <authorList>
            <person name="Weinstock G."/>
            <person name="Sodergren E."/>
            <person name="Wylie T."/>
            <person name="Fulton L."/>
            <person name="Fulton R."/>
            <person name="Fronick C."/>
            <person name="O'Laughlin M."/>
            <person name="Godfrey J."/>
            <person name="Miner T."/>
            <person name="Herter B."/>
            <person name="Appelbaum E."/>
            <person name="Cordes M."/>
            <person name="Lek S."/>
            <person name="Wollam A."/>
            <person name="Pepin K.H."/>
            <person name="Palsikar V.B."/>
            <person name="Mitreva M."/>
            <person name="Wilson R.K."/>
        </authorList>
    </citation>
    <scope>NUCLEOTIDE SEQUENCE [LARGE SCALE GENOMIC DNA]</scope>
    <source>
        <strain evidence="1 2">ATCC 15930</strain>
    </source>
</reference>
<keyword evidence="2" id="KW-1185">Reference proteome</keyword>
<protein>
    <submittedName>
        <fullName evidence="1">Uncharacterized protein</fullName>
    </submittedName>
</protein>
<name>A0A069QHY3_HOYLO</name>
<dbReference type="Proteomes" id="UP000027442">
    <property type="component" value="Unassembled WGS sequence"/>
</dbReference>